<comment type="caution">
    <text evidence="2">The sequence shown here is derived from an EMBL/GenBank/DDBJ whole genome shotgun (WGS) entry which is preliminary data.</text>
</comment>
<keyword evidence="3" id="KW-1185">Reference proteome</keyword>
<evidence type="ECO:0000313" key="3">
    <source>
        <dbReference type="Proteomes" id="UP000321721"/>
    </source>
</evidence>
<protein>
    <submittedName>
        <fullName evidence="2">Uncharacterized protein</fullName>
    </submittedName>
</protein>
<organism evidence="2 3">
    <name type="scientific">Vicingus serpentipes</name>
    <dbReference type="NCBI Taxonomy" id="1926625"/>
    <lineage>
        <taxon>Bacteria</taxon>
        <taxon>Pseudomonadati</taxon>
        <taxon>Bacteroidota</taxon>
        <taxon>Flavobacteriia</taxon>
        <taxon>Flavobacteriales</taxon>
        <taxon>Vicingaceae</taxon>
        <taxon>Vicingus</taxon>
    </lineage>
</organism>
<dbReference type="EMBL" id="VOOS01000002">
    <property type="protein sequence ID" value="TXB66180.1"/>
    <property type="molecule type" value="Genomic_DNA"/>
</dbReference>
<proteinExistence type="predicted"/>
<evidence type="ECO:0000313" key="2">
    <source>
        <dbReference type="EMBL" id="TXB66180.1"/>
    </source>
</evidence>
<dbReference type="AlphaFoldDB" id="A0A5C6RX51"/>
<feature type="signal peptide" evidence="1">
    <location>
        <begin position="1"/>
        <end position="19"/>
    </location>
</feature>
<dbReference type="RefSeq" id="WP_147099708.1">
    <property type="nucleotide sequence ID" value="NZ_VOOS01000002.1"/>
</dbReference>
<feature type="chain" id="PRO_5022923141" evidence="1">
    <location>
        <begin position="20"/>
        <end position="136"/>
    </location>
</feature>
<accession>A0A5C6RX51</accession>
<keyword evidence="1" id="KW-0732">Signal</keyword>
<name>A0A5C6RX51_9FLAO</name>
<gene>
    <name evidence="2" type="ORF">FRY74_06300</name>
</gene>
<evidence type="ECO:0000256" key="1">
    <source>
        <dbReference type="SAM" id="SignalP"/>
    </source>
</evidence>
<dbReference type="Proteomes" id="UP000321721">
    <property type="component" value="Unassembled WGS sequence"/>
</dbReference>
<reference evidence="2 3" key="1">
    <citation type="submission" date="2019-08" db="EMBL/GenBank/DDBJ databases">
        <title>Genome of Vicingus serpentipes NCIMB 15042.</title>
        <authorList>
            <person name="Bowman J.P."/>
        </authorList>
    </citation>
    <scope>NUCLEOTIDE SEQUENCE [LARGE SCALE GENOMIC DNA]</scope>
    <source>
        <strain evidence="2 3">NCIMB 15042</strain>
    </source>
</reference>
<sequence length="136" mass="15465">MKKLILTLSAVLFSTVTFSQTFKTESLMIKEAGSSYMLEILEADDIIFKNIDVDVKKKVVSLEFKGVDGKTLSEDLITIEQELIDEDSNKVIRGINTDKRHTVLTFTKNGHLMIEYGTSYEILDSEECMFFLGMIH</sequence>